<feature type="domain" description="C-type lectin" evidence="1">
    <location>
        <begin position="1"/>
        <end position="46"/>
    </location>
</feature>
<dbReference type="InterPro" id="IPR050111">
    <property type="entry name" value="C-type_lectin/snaclec_domain"/>
</dbReference>
<evidence type="ECO:0000313" key="3">
    <source>
        <dbReference type="Proteomes" id="UP000762676"/>
    </source>
</evidence>
<dbReference type="SMART" id="SM00034">
    <property type="entry name" value="CLECT"/>
    <property type="match status" value="1"/>
</dbReference>
<evidence type="ECO:0000313" key="2">
    <source>
        <dbReference type="EMBL" id="GFR87091.1"/>
    </source>
</evidence>
<keyword evidence="2" id="KW-0675">Receptor</keyword>
<gene>
    <name evidence="2" type="ORF">ElyMa_000737600</name>
</gene>
<dbReference type="AlphaFoldDB" id="A0AAV4GPW4"/>
<dbReference type="Proteomes" id="UP000762676">
    <property type="component" value="Unassembled WGS sequence"/>
</dbReference>
<dbReference type="Gene3D" id="3.10.100.10">
    <property type="entry name" value="Mannose-Binding Protein A, subunit A"/>
    <property type="match status" value="2"/>
</dbReference>
<feature type="domain" description="C-type lectin" evidence="1">
    <location>
        <begin position="62"/>
        <end position="184"/>
    </location>
</feature>
<dbReference type="InterPro" id="IPR016187">
    <property type="entry name" value="CTDL_fold"/>
</dbReference>
<sequence>MVGFTNWDSLEPKEHTGNQDSCVTVNSSSGFWSSTGCSSKRGRVCEEVKVALCEDGWIPSSHSQTCVMVFGQPAHWTVARKTCREHGGELVMILNKDTNRFLADQIMSLEDGVWIGFNDRLTEGSFKWLDYVEDYEFTIWADHEPAIAEDKDCVFLHKTITGNETTGYAWSVENCTKKLGFICESFPGCHLEKNGMICPKTCSAHCKGKENSCNRRTGVCSFGCEIGFHGDTCETGKTVIPNLRGQP</sequence>
<protein>
    <submittedName>
        <fullName evidence="2">Macrophage mannose receptor 1</fullName>
    </submittedName>
</protein>
<name>A0AAV4GPW4_9GAST</name>
<dbReference type="Pfam" id="PF00059">
    <property type="entry name" value="Lectin_C"/>
    <property type="match status" value="1"/>
</dbReference>
<comment type="caution">
    <text evidence="2">The sequence shown here is derived from an EMBL/GenBank/DDBJ whole genome shotgun (WGS) entry which is preliminary data.</text>
</comment>
<dbReference type="InterPro" id="IPR016186">
    <property type="entry name" value="C-type_lectin-like/link_sf"/>
</dbReference>
<accession>A0AAV4GPW4</accession>
<proteinExistence type="predicted"/>
<dbReference type="CDD" id="cd00037">
    <property type="entry name" value="CLECT"/>
    <property type="match status" value="1"/>
</dbReference>
<dbReference type="SUPFAM" id="SSF56436">
    <property type="entry name" value="C-type lectin-like"/>
    <property type="match status" value="2"/>
</dbReference>
<dbReference type="EMBL" id="BMAT01001498">
    <property type="protein sequence ID" value="GFR87091.1"/>
    <property type="molecule type" value="Genomic_DNA"/>
</dbReference>
<organism evidence="2 3">
    <name type="scientific">Elysia marginata</name>
    <dbReference type="NCBI Taxonomy" id="1093978"/>
    <lineage>
        <taxon>Eukaryota</taxon>
        <taxon>Metazoa</taxon>
        <taxon>Spiralia</taxon>
        <taxon>Lophotrochozoa</taxon>
        <taxon>Mollusca</taxon>
        <taxon>Gastropoda</taxon>
        <taxon>Heterobranchia</taxon>
        <taxon>Euthyneura</taxon>
        <taxon>Panpulmonata</taxon>
        <taxon>Sacoglossa</taxon>
        <taxon>Placobranchoidea</taxon>
        <taxon>Plakobranchidae</taxon>
        <taxon>Elysia</taxon>
    </lineage>
</organism>
<dbReference type="PANTHER" id="PTHR22803">
    <property type="entry name" value="MANNOSE, PHOSPHOLIPASE, LECTIN RECEPTOR RELATED"/>
    <property type="match status" value="1"/>
</dbReference>
<keyword evidence="3" id="KW-1185">Reference proteome</keyword>
<dbReference type="PROSITE" id="PS50041">
    <property type="entry name" value="C_TYPE_LECTIN_2"/>
    <property type="match status" value="2"/>
</dbReference>
<reference evidence="2 3" key="1">
    <citation type="journal article" date="2021" name="Elife">
        <title>Chloroplast acquisition without the gene transfer in kleptoplastic sea slugs, Plakobranchus ocellatus.</title>
        <authorList>
            <person name="Maeda T."/>
            <person name="Takahashi S."/>
            <person name="Yoshida T."/>
            <person name="Shimamura S."/>
            <person name="Takaki Y."/>
            <person name="Nagai Y."/>
            <person name="Toyoda A."/>
            <person name="Suzuki Y."/>
            <person name="Arimoto A."/>
            <person name="Ishii H."/>
            <person name="Satoh N."/>
            <person name="Nishiyama T."/>
            <person name="Hasebe M."/>
            <person name="Maruyama T."/>
            <person name="Minagawa J."/>
            <person name="Obokata J."/>
            <person name="Shigenobu S."/>
        </authorList>
    </citation>
    <scope>NUCLEOTIDE SEQUENCE [LARGE SCALE GENOMIC DNA]</scope>
</reference>
<evidence type="ECO:0000259" key="1">
    <source>
        <dbReference type="PROSITE" id="PS50041"/>
    </source>
</evidence>
<dbReference type="InterPro" id="IPR001304">
    <property type="entry name" value="C-type_lectin-like"/>
</dbReference>